<feature type="transmembrane region" description="Helical" evidence="1">
    <location>
        <begin position="6"/>
        <end position="25"/>
    </location>
</feature>
<feature type="transmembrane region" description="Helical" evidence="1">
    <location>
        <begin position="97"/>
        <end position="120"/>
    </location>
</feature>
<reference evidence="3" key="1">
    <citation type="submission" date="2012-11" db="EMBL/GenBank/DDBJ databases">
        <authorList>
            <person name="Lucero-Rivera Y.E."/>
            <person name="Tovar-Ramirez D."/>
        </authorList>
    </citation>
    <scope>NUCLEOTIDE SEQUENCE [LARGE SCALE GENOMIC DNA]</scope>
    <source>
        <strain evidence="3">Araruama</strain>
    </source>
</reference>
<dbReference type="EMBL" id="ATBP01000791">
    <property type="protein sequence ID" value="ETR68941.1"/>
    <property type="molecule type" value="Genomic_DNA"/>
</dbReference>
<feature type="transmembrane region" description="Helical" evidence="1">
    <location>
        <begin position="66"/>
        <end position="85"/>
    </location>
</feature>
<keyword evidence="1" id="KW-1133">Transmembrane helix</keyword>
<evidence type="ECO:0000313" key="3">
    <source>
        <dbReference type="Proteomes" id="UP000189670"/>
    </source>
</evidence>
<evidence type="ECO:0000313" key="2">
    <source>
        <dbReference type="EMBL" id="ETR68941.1"/>
    </source>
</evidence>
<keyword evidence="1" id="KW-0472">Membrane</keyword>
<keyword evidence="1" id="KW-0812">Transmembrane</keyword>
<organism evidence="2 3">
    <name type="scientific">Candidatus Magnetoglobus multicellularis str. Araruama</name>
    <dbReference type="NCBI Taxonomy" id="890399"/>
    <lineage>
        <taxon>Bacteria</taxon>
        <taxon>Pseudomonadati</taxon>
        <taxon>Thermodesulfobacteriota</taxon>
        <taxon>Desulfobacteria</taxon>
        <taxon>Desulfobacterales</taxon>
        <taxon>Desulfobacteraceae</taxon>
        <taxon>Candidatus Magnetoglobus</taxon>
    </lineage>
</organism>
<dbReference type="Proteomes" id="UP000189670">
    <property type="component" value="Unassembled WGS sequence"/>
</dbReference>
<feature type="transmembrane region" description="Helical" evidence="1">
    <location>
        <begin position="37"/>
        <end position="54"/>
    </location>
</feature>
<name>A0A1V1P2B0_9BACT</name>
<protein>
    <submittedName>
        <fullName evidence="2">Uncharacterized protein</fullName>
    </submittedName>
</protein>
<evidence type="ECO:0000256" key="1">
    <source>
        <dbReference type="SAM" id="Phobius"/>
    </source>
</evidence>
<sequence length="122" mass="13395">MIKFHVSVIIPVAVYVVMSLIDKLAKPLSLRNSITKAGWDLCLLAMGITGGVFVDDAVIGRLSHPTAIVYAILAFLTGIFFALIITHLQSIYKDKELWWVSLLSIFLGIVSISIPAYFILSS</sequence>
<gene>
    <name evidence="2" type="ORF">OMM_10035</name>
</gene>
<comment type="caution">
    <text evidence="2">The sequence shown here is derived from an EMBL/GenBank/DDBJ whole genome shotgun (WGS) entry which is preliminary data.</text>
</comment>
<dbReference type="AlphaFoldDB" id="A0A1V1P2B0"/>
<proteinExistence type="predicted"/>
<accession>A0A1V1P2B0</accession>